<feature type="compositionally biased region" description="Basic and acidic residues" evidence="5">
    <location>
        <begin position="28"/>
        <end position="38"/>
    </location>
</feature>
<dbReference type="OrthoDB" id="9809488at2"/>
<evidence type="ECO:0000313" key="9">
    <source>
        <dbReference type="Proteomes" id="UP000011728"/>
    </source>
</evidence>
<feature type="region of interest" description="Disordered" evidence="5">
    <location>
        <begin position="868"/>
        <end position="902"/>
    </location>
</feature>
<feature type="region of interest" description="Disordered" evidence="5">
    <location>
        <begin position="1862"/>
        <end position="1881"/>
    </location>
</feature>
<dbReference type="Gene3D" id="3.90.1720.10">
    <property type="entry name" value="endopeptidase domain like (from Nostoc punctiforme)"/>
    <property type="match status" value="1"/>
</dbReference>
<dbReference type="EMBL" id="CP004122">
    <property type="protein sequence ID" value="AGF59593.1"/>
    <property type="molecule type" value="Genomic_DNA"/>
</dbReference>
<feature type="domain" description="NlpC/P60" evidence="7">
    <location>
        <begin position="718"/>
        <end position="848"/>
    </location>
</feature>
<evidence type="ECO:0000256" key="2">
    <source>
        <dbReference type="ARBA" id="ARBA00022670"/>
    </source>
</evidence>
<geneLocation type="plasmid" evidence="8 9">
    <name>Csp_135p</name>
</geneLocation>
<dbReference type="RefSeq" id="WP_015395900.1">
    <property type="nucleotide sequence ID" value="NC_020292.1"/>
</dbReference>
<dbReference type="HOGENOM" id="CLU_236205_0_0_9"/>
<feature type="compositionally biased region" description="Low complexity" evidence="5">
    <location>
        <begin position="1"/>
        <end position="24"/>
    </location>
</feature>
<proteinExistence type="inferred from homology"/>
<keyword evidence="6" id="KW-1133">Transmembrane helix</keyword>
<dbReference type="KEGG" id="csr:Cspa_135p00330"/>
<reference evidence="8 9" key="1">
    <citation type="submission" date="2013-02" db="EMBL/GenBank/DDBJ databases">
        <title>Genome sequence of Clostridium saccharoperbutylacetonicum N1-4(HMT).</title>
        <authorList>
            <person name="Poehlein A."/>
            <person name="Daniel R."/>
        </authorList>
    </citation>
    <scope>NUCLEOTIDE SEQUENCE [LARGE SCALE GENOMIC DNA]</scope>
    <source>
        <strain evidence="9">N1-4(HMT)</strain>
        <plasmid evidence="9">Plasmid Csp_135p</plasmid>
    </source>
</reference>
<dbReference type="InterPro" id="IPR038765">
    <property type="entry name" value="Papain-like_cys_pep_sf"/>
</dbReference>
<evidence type="ECO:0000256" key="5">
    <source>
        <dbReference type="SAM" id="MobiDB-lite"/>
    </source>
</evidence>
<dbReference type="GO" id="GO:0008234">
    <property type="term" value="F:cysteine-type peptidase activity"/>
    <property type="evidence" value="ECO:0007669"/>
    <property type="project" value="UniProtKB-KW"/>
</dbReference>
<evidence type="ECO:0000259" key="7">
    <source>
        <dbReference type="PROSITE" id="PS51935"/>
    </source>
</evidence>
<dbReference type="Proteomes" id="UP000011728">
    <property type="component" value="Plasmid Csp_135p"/>
</dbReference>
<dbReference type="SUPFAM" id="SSF53955">
    <property type="entry name" value="Lysozyme-like"/>
    <property type="match status" value="1"/>
</dbReference>
<dbReference type="CDD" id="cd00254">
    <property type="entry name" value="LT-like"/>
    <property type="match status" value="1"/>
</dbReference>
<dbReference type="Pfam" id="PF01464">
    <property type="entry name" value="SLT"/>
    <property type="match status" value="1"/>
</dbReference>
<name>M1MU13_9CLOT</name>
<keyword evidence="8" id="KW-0614">Plasmid</keyword>
<keyword evidence="2" id="KW-0645">Protease</keyword>
<keyword evidence="9" id="KW-1185">Reference proteome</keyword>
<dbReference type="PROSITE" id="PS51935">
    <property type="entry name" value="NLPC_P60"/>
    <property type="match status" value="1"/>
</dbReference>
<dbReference type="SUPFAM" id="SSF54001">
    <property type="entry name" value="Cysteine proteinases"/>
    <property type="match status" value="1"/>
</dbReference>
<gene>
    <name evidence="8" type="ORF">Cspa_135p00330</name>
</gene>
<keyword evidence="6" id="KW-0472">Membrane</keyword>
<comment type="similarity">
    <text evidence="1">Belongs to the peptidase C40 family.</text>
</comment>
<organism evidence="8 9">
    <name type="scientific">Clostridium saccharoperbutylacetonicum N1-4(HMT)</name>
    <dbReference type="NCBI Taxonomy" id="931276"/>
    <lineage>
        <taxon>Bacteria</taxon>
        <taxon>Bacillati</taxon>
        <taxon>Bacillota</taxon>
        <taxon>Clostridia</taxon>
        <taxon>Eubacteriales</taxon>
        <taxon>Clostridiaceae</taxon>
        <taxon>Clostridium</taxon>
    </lineage>
</organism>
<dbReference type="InterPro" id="IPR008258">
    <property type="entry name" value="Transglycosylase_SLT_dom_1"/>
</dbReference>
<dbReference type="Pfam" id="PF00877">
    <property type="entry name" value="NLPC_P60"/>
    <property type="match status" value="1"/>
</dbReference>
<evidence type="ECO:0000256" key="3">
    <source>
        <dbReference type="ARBA" id="ARBA00022801"/>
    </source>
</evidence>
<feature type="compositionally biased region" description="Low complexity" evidence="5">
    <location>
        <begin position="868"/>
        <end position="887"/>
    </location>
</feature>
<feature type="transmembrane region" description="Helical" evidence="6">
    <location>
        <begin position="1801"/>
        <end position="1824"/>
    </location>
</feature>
<dbReference type="InterPro" id="IPR000064">
    <property type="entry name" value="NLP_P60_dom"/>
</dbReference>
<evidence type="ECO:0000256" key="1">
    <source>
        <dbReference type="ARBA" id="ARBA00007074"/>
    </source>
</evidence>
<keyword evidence="6" id="KW-0812">Transmembrane</keyword>
<dbReference type="Gene3D" id="1.10.530.10">
    <property type="match status" value="1"/>
</dbReference>
<sequence length="1881" mass="208508">MDTSAAKEQTTASTSASTADTNATGEPKTTEKAQKDDYSPQDIHVNMAKVTNVSKHKTMSYFGANAQETTRSDMNALKSRFDKYAEERHFEAAPPGYYDYIIYPHRQDAYNMADPTKILSSSSESNSSGDSGLVTGDINRILRIGDFFAVIPPEFITVTTRSTDKSIQPLRQTGSIKIENGYSKKDIQISMILNGMNQINGYKVEGPMNYSYYVDGLRNLIAQMKFTPFMPIENTVVNITHGVNNVAIRNIYVETIAGFPEALQVVLTLDEFNVTPYLRIPNAFFDNAIDWDLFRWYTQKPLTESSEVDEDFPEKLHAITTSALTNDFKFSILTKESAKDSDIQNKIYDESSYTEFISSDDDITLVKMSFSMGNIMPSIQLEYHEAPTMQFLGATDTEYGFIFQTSNSYLAGKFNELNRQNKQLIRTNKDANGLGFLRIENELVQLTGINCVVISDIKVETVPNFPGLYTITVMCTSYGSTQSKGEKLIAMRPFEGNREGTRGDLISMQPGGFLNKASQDTTIMSRFQELELYPDMHLPKYEEADDAIAKIRSFRERNNLLEMPMYTKYPRHKCIMPDSIVEKEYDGYLDPDFYVMSLIAYSDITINNTDKLKANDISSTVSSGSTDPISALMSKVSDPSDLFITPTITPDAATEPDYAYGYETLKLNNHHGFLAQWENKGEENLKNSQKSSVAMSTGTSIEGAGVQMPQHINKKTGNVFVDLICDRVDAKCGYDQHHRQGEIVNGRQYFDCSSLVSYGLIALGVLHSYLDTNGLENVGEKISTESVIDISNLQLGDILVHHGSEDAGHAALYIGNGQTAEASSSKTGCRYGVAVRSDRPFNRVMRIPNLNELNQAFLSNHPGFYVGSGDSSSSSSSTESDNTSDSTVDITTAPTSGTGGGDAVVGKLGSNYEVQMNNWDDKILAHSLKYNIDPNFVKAVMFMESRGNVTEGIGTNCVGLMQINRSAHNLSEESLLDADFNLDYGIKMLADFGQKYSYDMTKMLIAYNPGEGFIKVSPENINLNGGSTQHMDYYINKIARVYGECLAGGGKSGSTNTPKIGGSTVTPYSATGASGKSVAIDTTNPYGYKLAMYKNPHAGTKHGDKLSSIDTNKYGTDFVEKILDRGTGEFNYGKIGESTKEANDKDHVIEHMYNDSIQYNLNGLLARAFPSYLLVFLDEQSDWVDGQKLWTNYYISRAATDINIHESDDNPIAVAQVSLTNFNGNLTSSDVGESISSAGFDDGDWIRKFMFDATGTIFDEKITDKMIALKNNLYDQINLGEGTRVHIRLGYGSNPSRYPVCFNGTISEIDADEVITFVAESDGCELMNEPLTDKTEATNKDLKLGVEVSNIMATLLVARQSDFEFTFKPEFFKYKSKYGIENFGLHIHDGDEFSLSSALISLGELIAFPAATLTNIVDENMYYRQYDIVKNIYKGTYEGIPFCKDPYNPADGEFNFRFFCSGKTPWDVMKMCEKAVPEFVAYPRYFGFETRMFYGLPIWLCKYDYAANSDGIYERAKSFAQVHEITTLDSIANNSIKLNSKNHNTNYIGIYSLGGDLSSTPAIMSDRNIDWSKQSTKVVDTTSVQDFSWVPGIITKLLSWTGMYDNGKQLAINTCVSELMNSWKNTYDGNIVVLGQPQIRAYDYIYMNDEYTNMSGLFTVRSVTHSLSIDSGFVTTMTPGLIANNTLKKSGISNVVSSVQAFSKFKINITALINSSILAFYKGGEGSKYTKLANMFLNKKNFVNGLGKTMFNYVKSTKMLTNATEFLEEVNTVKKAVTVFKDVKEVATVVSSSAEIAAGTIFPPSIIIMIALDIIINIGFTWLYDMFAYRNCINLVPLYVLKSDGKTYPFCASVAGQKTLLPGSPVSDSGDDLQGKEAGGK</sequence>
<dbReference type="GO" id="GO:0006508">
    <property type="term" value="P:proteolysis"/>
    <property type="evidence" value="ECO:0007669"/>
    <property type="project" value="UniProtKB-KW"/>
</dbReference>
<keyword evidence="4" id="KW-0788">Thiol protease</keyword>
<evidence type="ECO:0000256" key="6">
    <source>
        <dbReference type="SAM" id="Phobius"/>
    </source>
</evidence>
<evidence type="ECO:0000256" key="4">
    <source>
        <dbReference type="ARBA" id="ARBA00022807"/>
    </source>
</evidence>
<protein>
    <submittedName>
        <fullName evidence="8">Baseplate hub protein</fullName>
    </submittedName>
</protein>
<keyword evidence="3" id="KW-0378">Hydrolase</keyword>
<dbReference type="InterPro" id="IPR023346">
    <property type="entry name" value="Lysozyme-like_dom_sf"/>
</dbReference>
<accession>M1MU13</accession>
<evidence type="ECO:0000313" key="8">
    <source>
        <dbReference type="EMBL" id="AGF59593.1"/>
    </source>
</evidence>
<feature type="region of interest" description="Disordered" evidence="5">
    <location>
        <begin position="1"/>
        <end position="42"/>
    </location>
</feature>
<dbReference type="PATRIC" id="fig|931276.5.peg.5918"/>